<keyword evidence="1" id="KW-0732">Signal</keyword>
<dbReference type="EMBL" id="BMYM01000002">
    <property type="protein sequence ID" value="GHD34912.1"/>
    <property type="molecule type" value="Genomic_DNA"/>
</dbReference>
<accession>A0A919CLJ8</accession>
<evidence type="ECO:0000313" key="3">
    <source>
        <dbReference type="Proteomes" id="UP000644693"/>
    </source>
</evidence>
<dbReference type="Proteomes" id="UP000644693">
    <property type="component" value="Unassembled WGS sequence"/>
</dbReference>
<dbReference type="RefSeq" id="WP_189477777.1">
    <property type="nucleotide sequence ID" value="NZ_BMYM01000002.1"/>
</dbReference>
<keyword evidence="3" id="KW-1185">Reference proteome</keyword>
<name>A0A919CLJ8_9GAMM</name>
<feature type="signal peptide" evidence="1">
    <location>
        <begin position="1"/>
        <end position="19"/>
    </location>
</feature>
<comment type="caution">
    <text evidence="2">The sequence shown here is derived from an EMBL/GenBank/DDBJ whole genome shotgun (WGS) entry which is preliminary data.</text>
</comment>
<dbReference type="AlphaFoldDB" id="A0A919CLJ8"/>
<evidence type="ECO:0000313" key="2">
    <source>
        <dbReference type="EMBL" id="GHD34912.1"/>
    </source>
</evidence>
<gene>
    <name evidence="2" type="ORF">GCM10007053_21200</name>
</gene>
<protein>
    <submittedName>
        <fullName evidence="2">Uncharacterized protein</fullName>
    </submittedName>
</protein>
<proteinExistence type="predicted"/>
<evidence type="ECO:0000256" key="1">
    <source>
        <dbReference type="SAM" id="SignalP"/>
    </source>
</evidence>
<sequence length="122" mass="12783">MKKSAAIVVGLMLAAGAQAQECTAPEAPTLPAGESSSMEQMLEGQKAVKTYQAANLEYMACLETVFTDAEKAAKEGPDDGKTAAQKTYKEAMDAYNEAVAKEEAVAGDFNAQIRAYKAANPG</sequence>
<organism evidence="2 3">
    <name type="scientific">Parahalioglobus pacificus</name>
    <dbReference type="NCBI Taxonomy" id="930806"/>
    <lineage>
        <taxon>Bacteria</taxon>
        <taxon>Pseudomonadati</taxon>
        <taxon>Pseudomonadota</taxon>
        <taxon>Gammaproteobacteria</taxon>
        <taxon>Cellvibrionales</taxon>
        <taxon>Halieaceae</taxon>
        <taxon>Parahalioglobus</taxon>
    </lineage>
</organism>
<reference evidence="2" key="1">
    <citation type="journal article" date="2014" name="Int. J. Syst. Evol. Microbiol.">
        <title>Complete genome sequence of Corynebacterium casei LMG S-19264T (=DSM 44701T), isolated from a smear-ripened cheese.</title>
        <authorList>
            <consortium name="US DOE Joint Genome Institute (JGI-PGF)"/>
            <person name="Walter F."/>
            <person name="Albersmeier A."/>
            <person name="Kalinowski J."/>
            <person name="Ruckert C."/>
        </authorList>
    </citation>
    <scope>NUCLEOTIDE SEQUENCE</scope>
    <source>
        <strain evidence="2">KCTC 23430</strain>
    </source>
</reference>
<reference evidence="2" key="2">
    <citation type="submission" date="2020-09" db="EMBL/GenBank/DDBJ databases">
        <authorList>
            <person name="Sun Q."/>
            <person name="Kim S."/>
        </authorList>
    </citation>
    <scope>NUCLEOTIDE SEQUENCE</scope>
    <source>
        <strain evidence="2">KCTC 23430</strain>
    </source>
</reference>
<feature type="chain" id="PRO_5037732553" evidence="1">
    <location>
        <begin position="20"/>
        <end position="122"/>
    </location>
</feature>